<evidence type="ECO:0000259" key="8">
    <source>
        <dbReference type="Pfam" id="PF02687"/>
    </source>
</evidence>
<dbReference type="InterPro" id="IPR025857">
    <property type="entry name" value="MacB_PCD"/>
</dbReference>
<feature type="transmembrane region" description="Helical" evidence="7">
    <location>
        <begin position="245"/>
        <end position="270"/>
    </location>
</feature>
<feature type="transmembrane region" description="Helical" evidence="7">
    <location>
        <begin position="415"/>
        <end position="437"/>
    </location>
</feature>
<dbReference type="RefSeq" id="WP_213595022.1">
    <property type="nucleotide sequence ID" value="NZ_BOSM01000013.1"/>
</dbReference>
<protein>
    <submittedName>
        <fullName evidence="10">ABC transporter permease</fullName>
    </submittedName>
</protein>
<gene>
    <name evidence="10" type="ORF">J15TS10_48380</name>
</gene>
<feature type="transmembrane region" description="Helical" evidence="7">
    <location>
        <begin position="757"/>
        <end position="782"/>
    </location>
</feature>
<evidence type="ECO:0000256" key="5">
    <source>
        <dbReference type="ARBA" id="ARBA00023136"/>
    </source>
</evidence>
<feature type="domain" description="ABC3 transporter permease C-terminal" evidence="8">
    <location>
        <begin position="249"/>
        <end position="367"/>
    </location>
</feature>
<keyword evidence="3 7" id="KW-0812">Transmembrane</keyword>
<keyword evidence="4 7" id="KW-1133">Transmembrane helix</keyword>
<evidence type="ECO:0000256" key="2">
    <source>
        <dbReference type="ARBA" id="ARBA00022475"/>
    </source>
</evidence>
<feature type="transmembrane region" description="Helical" evidence="7">
    <location>
        <begin position="471"/>
        <end position="491"/>
    </location>
</feature>
<dbReference type="Pfam" id="PF02687">
    <property type="entry name" value="FtsX"/>
    <property type="match status" value="2"/>
</dbReference>
<evidence type="ECO:0000256" key="6">
    <source>
        <dbReference type="ARBA" id="ARBA00038076"/>
    </source>
</evidence>
<sequence length="829" mass="93630">MIRSIYGIAFRFFKTNRFVSISSVFSVTIAVSIILVMTIFVSNATQSYRDEIKKLYGNMDIMVGFNLEQGRQIDLKLLNQITSIPGIEQSSPVLIDRLRVDLLQDDVYTVGAESDDLVKSRYHFTESISDNEAIINAGLAEALNITVGQSLKVESRDFIVKEILDDIKGWGPVSDILIIPRSTFKELKYAQTGVVNESSYVLIKNQPKVNSYEIARWLRQIDQTLRIDIIEEEPDIKANFQSLRIYITLLSLLVVFITALLIISNFQTYLYKYKQQFAIMRSMGAVTHDLFKIIFIQCSIINLLGGTLGYIAAFIAINYSQIWFEQLFNISVEALIFNNSLALIVLVISIAILELFMLIPAYRGSRILPLKMMQSNEQADFSFSNMRRIFGRIIIFAGLFFLLFGKVLASADSQVLLILLGLLFLILGVFILFPFYLSPLLIRLLPLIQRLFGKVSFVAVKNVIPQVRKNTFVILILSLTMMIAVVGSTLMSTIQRNEANYIRGNYPTDIVITSRFNDPSLINYTDLKSAAIKVEGVIKASTLSSYSSIRLMHDGSYVSFTYSLADLKEMIKQDLLPNYDSNSNDNVYITQKFASQYDIREGDILELGMYSDAMQKIIPTGQVTVAGIVKKLPGSLGDMLIDWSNETYLWEFTVLDRMFISVSQPVEQVIGQLETLKGQFPGIQIDYYEQTMEQSKQMFYQRWSLFIIVLVVMLASVLMGVINSLVNNIHNKRKELAILRTLSVTRSGIIRVILTQVILYISIGLLLGAVIGVLLTYSLMLIDPVGIYINYQAMGILAVTVTGAVILVLWPYSIYIGRRSLPHEITQEG</sequence>
<feature type="transmembrane region" description="Helical" evidence="7">
    <location>
        <begin position="703"/>
        <end position="726"/>
    </location>
</feature>
<dbReference type="Proteomes" id="UP000681290">
    <property type="component" value="Unassembled WGS sequence"/>
</dbReference>
<dbReference type="InterPro" id="IPR003838">
    <property type="entry name" value="ABC3_permease_C"/>
</dbReference>
<feature type="transmembrane region" description="Helical" evidence="7">
    <location>
        <begin position="290"/>
        <end position="320"/>
    </location>
</feature>
<dbReference type="PANTHER" id="PTHR30572:SF4">
    <property type="entry name" value="ABC TRANSPORTER PERMEASE YTRF"/>
    <property type="match status" value="1"/>
</dbReference>
<keyword evidence="2" id="KW-1003">Cell membrane</keyword>
<evidence type="ECO:0000256" key="3">
    <source>
        <dbReference type="ARBA" id="ARBA00022692"/>
    </source>
</evidence>
<keyword evidence="5 7" id="KW-0472">Membrane</keyword>
<evidence type="ECO:0000256" key="7">
    <source>
        <dbReference type="SAM" id="Phobius"/>
    </source>
</evidence>
<dbReference type="PANTHER" id="PTHR30572">
    <property type="entry name" value="MEMBRANE COMPONENT OF TRANSPORTER-RELATED"/>
    <property type="match status" value="1"/>
</dbReference>
<dbReference type="InterPro" id="IPR050250">
    <property type="entry name" value="Macrolide_Exporter_MacB"/>
</dbReference>
<feature type="transmembrane region" description="Helical" evidence="7">
    <location>
        <begin position="340"/>
        <end position="362"/>
    </location>
</feature>
<dbReference type="EMBL" id="BOSM01000013">
    <property type="protein sequence ID" value="GIP61024.1"/>
    <property type="molecule type" value="Genomic_DNA"/>
</dbReference>
<keyword evidence="11" id="KW-1185">Reference proteome</keyword>
<feature type="transmembrane region" description="Helical" evidence="7">
    <location>
        <begin position="389"/>
        <end position="409"/>
    </location>
</feature>
<evidence type="ECO:0000313" key="11">
    <source>
        <dbReference type="Proteomes" id="UP000681290"/>
    </source>
</evidence>
<evidence type="ECO:0000313" key="10">
    <source>
        <dbReference type="EMBL" id="GIP61024.1"/>
    </source>
</evidence>
<comment type="similarity">
    <text evidence="6">Belongs to the ABC-4 integral membrane protein family.</text>
</comment>
<dbReference type="Pfam" id="PF12704">
    <property type="entry name" value="MacB_PCD"/>
    <property type="match status" value="1"/>
</dbReference>
<organism evidence="10 11">
    <name type="scientific">Paenibacillus woosongensis</name>
    <dbReference type="NCBI Taxonomy" id="307580"/>
    <lineage>
        <taxon>Bacteria</taxon>
        <taxon>Bacillati</taxon>
        <taxon>Bacillota</taxon>
        <taxon>Bacilli</taxon>
        <taxon>Bacillales</taxon>
        <taxon>Paenibacillaceae</taxon>
        <taxon>Paenibacillus</taxon>
    </lineage>
</organism>
<comment type="subcellular location">
    <subcellularLocation>
        <location evidence="1">Cell membrane</location>
        <topology evidence="1">Multi-pass membrane protein</topology>
    </subcellularLocation>
</comment>
<comment type="caution">
    <text evidence="10">The sequence shown here is derived from an EMBL/GenBank/DDBJ whole genome shotgun (WGS) entry which is preliminary data.</text>
</comment>
<proteinExistence type="inferred from homology"/>
<name>A0ABQ4MYK7_9BACL</name>
<reference evidence="10 11" key="1">
    <citation type="submission" date="2021-03" db="EMBL/GenBank/DDBJ databases">
        <title>Antimicrobial resistance genes in bacteria isolated from Japanese honey, and their potential for conferring macrolide and lincosamide resistance in the American foulbrood pathogen Paenibacillus larvae.</title>
        <authorList>
            <person name="Okamoto M."/>
            <person name="Kumagai M."/>
            <person name="Kanamori H."/>
            <person name="Takamatsu D."/>
        </authorList>
    </citation>
    <scope>NUCLEOTIDE SEQUENCE [LARGE SCALE GENOMIC DNA]</scope>
    <source>
        <strain evidence="10 11">J15TS10</strain>
    </source>
</reference>
<accession>A0ABQ4MYK7</accession>
<evidence type="ECO:0000259" key="9">
    <source>
        <dbReference type="Pfam" id="PF12704"/>
    </source>
</evidence>
<evidence type="ECO:0000256" key="4">
    <source>
        <dbReference type="ARBA" id="ARBA00022989"/>
    </source>
</evidence>
<feature type="transmembrane region" description="Helical" evidence="7">
    <location>
        <begin position="788"/>
        <end position="810"/>
    </location>
</feature>
<feature type="domain" description="MacB-like periplasmic core" evidence="9">
    <location>
        <begin position="23"/>
        <end position="213"/>
    </location>
</feature>
<evidence type="ECO:0000256" key="1">
    <source>
        <dbReference type="ARBA" id="ARBA00004651"/>
    </source>
</evidence>
<feature type="domain" description="ABC3 transporter permease C-terminal" evidence="8">
    <location>
        <begin position="707"/>
        <end position="820"/>
    </location>
</feature>
<feature type="transmembrane region" description="Helical" evidence="7">
    <location>
        <begin position="21"/>
        <end position="41"/>
    </location>
</feature>